<sequence length="83" mass="7873">MGTLQCGGGGVSLAALQAQLAAANVQVRSAACGTNGMATPTVCGAPDGRIGIFEISPAEAGAAAAAGFLPLSTMPAAKTIPCV</sequence>
<evidence type="ECO:0000313" key="2">
    <source>
        <dbReference type="Proteomes" id="UP001596050"/>
    </source>
</evidence>
<reference evidence="2" key="1">
    <citation type="journal article" date="2019" name="Int. J. Syst. Evol. Microbiol.">
        <title>The Global Catalogue of Microorganisms (GCM) 10K type strain sequencing project: providing services to taxonomists for standard genome sequencing and annotation.</title>
        <authorList>
            <consortium name="The Broad Institute Genomics Platform"/>
            <consortium name="The Broad Institute Genome Sequencing Center for Infectious Disease"/>
            <person name="Wu L."/>
            <person name="Ma J."/>
        </authorList>
    </citation>
    <scope>NUCLEOTIDE SEQUENCE [LARGE SCALE GENOMIC DNA]</scope>
    <source>
        <strain evidence="2">KACC 12649</strain>
    </source>
</reference>
<proteinExistence type="predicted"/>
<accession>A0ABW0L5P3</accession>
<protein>
    <submittedName>
        <fullName evidence="1">Uncharacterized protein</fullName>
    </submittedName>
</protein>
<name>A0ABW0L5P3_9BURK</name>
<organism evidence="1 2">
    <name type="scientific">Massilia niabensis</name>
    <dbReference type="NCBI Taxonomy" id="544910"/>
    <lineage>
        <taxon>Bacteria</taxon>
        <taxon>Pseudomonadati</taxon>
        <taxon>Pseudomonadota</taxon>
        <taxon>Betaproteobacteria</taxon>
        <taxon>Burkholderiales</taxon>
        <taxon>Oxalobacteraceae</taxon>
        <taxon>Telluria group</taxon>
        <taxon>Massilia</taxon>
    </lineage>
</organism>
<dbReference type="Proteomes" id="UP001596050">
    <property type="component" value="Unassembled WGS sequence"/>
</dbReference>
<gene>
    <name evidence="1" type="ORF">ACFPN5_14525</name>
</gene>
<evidence type="ECO:0000313" key="1">
    <source>
        <dbReference type="EMBL" id="MFC5461024.1"/>
    </source>
</evidence>
<comment type="caution">
    <text evidence="1">The sequence shown here is derived from an EMBL/GenBank/DDBJ whole genome shotgun (WGS) entry which is preliminary data.</text>
</comment>
<keyword evidence="2" id="KW-1185">Reference proteome</keyword>
<dbReference type="RefSeq" id="WP_379784464.1">
    <property type="nucleotide sequence ID" value="NZ_JBHSMU010000015.1"/>
</dbReference>
<dbReference type="EMBL" id="JBHSMU010000015">
    <property type="protein sequence ID" value="MFC5461024.1"/>
    <property type="molecule type" value="Genomic_DNA"/>
</dbReference>